<comment type="caution">
    <text evidence="1">The sequence shown here is derived from an EMBL/GenBank/DDBJ whole genome shotgun (WGS) entry which is preliminary data.</text>
</comment>
<reference evidence="1" key="1">
    <citation type="journal article" date="2016" name="Insect Biochem. Mol. Biol.">
        <title>Multifaceted biological insights from a draft genome sequence of the tobacco hornworm moth, Manduca sexta.</title>
        <authorList>
            <person name="Kanost M.R."/>
            <person name="Arrese E.L."/>
            <person name="Cao X."/>
            <person name="Chen Y.R."/>
            <person name="Chellapilla S."/>
            <person name="Goldsmith M.R."/>
            <person name="Grosse-Wilde E."/>
            <person name="Heckel D.G."/>
            <person name="Herndon N."/>
            <person name="Jiang H."/>
            <person name="Papanicolaou A."/>
            <person name="Qu J."/>
            <person name="Soulages J.L."/>
            <person name="Vogel H."/>
            <person name="Walters J."/>
            <person name="Waterhouse R.M."/>
            <person name="Ahn S.J."/>
            <person name="Almeida F.C."/>
            <person name="An C."/>
            <person name="Aqrawi P."/>
            <person name="Bretschneider A."/>
            <person name="Bryant W.B."/>
            <person name="Bucks S."/>
            <person name="Chao H."/>
            <person name="Chevignon G."/>
            <person name="Christen J.M."/>
            <person name="Clarke D.F."/>
            <person name="Dittmer N.T."/>
            <person name="Ferguson L.C.F."/>
            <person name="Garavelou S."/>
            <person name="Gordon K.H.J."/>
            <person name="Gunaratna R.T."/>
            <person name="Han Y."/>
            <person name="Hauser F."/>
            <person name="He Y."/>
            <person name="Heidel-Fischer H."/>
            <person name="Hirsh A."/>
            <person name="Hu Y."/>
            <person name="Jiang H."/>
            <person name="Kalra D."/>
            <person name="Klinner C."/>
            <person name="Konig C."/>
            <person name="Kovar C."/>
            <person name="Kroll A.R."/>
            <person name="Kuwar S.S."/>
            <person name="Lee S.L."/>
            <person name="Lehman R."/>
            <person name="Li K."/>
            <person name="Li Z."/>
            <person name="Liang H."/>
            <person name="Lovelace S."/>
            <person name="Lu Z."/>
            <person name="Mansfield J.H."/>
            <person name="McCulloch K.J."/>
            <person name="Mathew T."/>
            <person name="Morton B."/>
            <person name="Muzny D.M."/>
            <person name="Neunemann D."/>
            <person name="Ongeri F."/>
            <person name="Pauchet Y."/>
            <person name="Pu L.L."/>
            <person name="Pyrousis I."/>
            <person name="Rao X.J."/>
            <person name="Redding A."/>
            <person name="Roesel C."/>
            <person name="Sanchez-Gracia A."/>
            <person name="Schaack S."/>
            <person name="Shukla A."/>
            <person name="Tetreau G."/>
            <person name="Wang Y."/>
            <person name="Xiong G.H."/>
            <person name="Traut W."/>
            <person name="Walsh T.K."/>
            <person name="Worley K.C."/>
            <person name="Wu D."/>
            <person name="Wu W."/>
            <person name="Wu Y.Q."/>
            <person name="Zhang X."/>
            <person name="Zou Z."/>
            <person name="Zucker H."/>
            <person name="Briscoe A.D."/>
            <person name="Burmester T."/>
            <person name="Clem R.J."/>
            <person name="Feyereisen R."/>
            <person name="Grimmelikhuijzen C.J.P."/>
            <person name="Hamodrakas S.J."/>
            <person name="Hansson B.S."/>
            <person name="Huguet E."/>
            <person name="Jermiin L.S."/>
            <person name="Lan Q."/>
            <person name="Lehman H.K."/>
            <person name="Lorenzen M."/>
            <person name="Merzendorfer H."/>
            <person name="Michalopoulos I."/>
            <person name="Morton D.B."/>
            <person name="Muthukrishnan S."/>
            <person name="Oakeshott J.G."/>
            <person name="Palmer W."/>
            <person name="Park Y."/>
            <person name="Passarelli A.L."/>
            <person name="Rozas J."/>
            <person name="Schwartz L.M."/>
            <person name="Smith W."/>
            <person name="Southgate A."/>
            <person name="Vilcinskas A."/>
            <person name="Vogt R."/>
            <person name="Wang P."/>
            <person name="Werren J."/>
            <person name="Yu X.Q."/>
            <person name="Zhou J.J."/>
            <person name="Brown S.J."/>
            <person name="Scherer S.E."/>
            <person name="Richards S."/>
            <person name="Blissard G.W."/>
        </authorList>
    </citation>
    <scope>NUCLEOTIDE SEQUENCE</scope>
</reference>
<dbReference type="EMBL" id="JH668748">
    <property type="protein sequence ID" value="KAG6461480.1"/>
    <property type="molecule type" value="Genomic_DNA"/>
</dbReference>
<dbReference type="AlphaFoldDB" id="A0A922CVW0"/>
<dbReference type="Proteomes" id="UP000791440">
    <property type="component" value="Unassembled WGS sequence"/>
</dbReference>
<evidence type="ECO:0000313" key="2">
    <source>
        <dbReference type="Proteomes" id="UP000791440"/>
    </source>
</evidence>
<organism evidence="1 2">
    <name type="scientific">Manduca sexta</name>
    <name type="common">Tobacco hawkmoth</name>
    <name type="synonym">Tobacco hornworm</name>
    <dbReference type="NCBI Taxonomy" id="7130"/>
    <lineage>
        <taxon>Eukaryota</taxon>
        <taxon>Metazoa</taxon>
        <taxon>Ecdysozoa</taxon>
        <taxon>Arthropoda</taxon>
        <taxon>Hexapoda</taxon>
        <taxon>Insecta</taxon>
        <taxon>Pterygota</taxon>
        <taxon>Neoptera</taxon>
        <taxon>Endopterygota</taxon>
        <taxon>Lepidoptera</taxon>
        <taxon>Glossata</taxon>
        <taxon>Ditrysia</taxon>
        <taxon>Bombycoidea</taxon>
        <taxon>Sphingidae</taxon>
        <taxon>Sphinginae</taxon>
        <taxon>Sphingini</taxon>
        <taxon>Manduca</taxon>
    </lineage>
</organism>
<reference evidence="1" key="2">
    <citation type="submission" date="2020-12" db="EMBL/GenBank/DDBJ databases">
        <authorList>
            <person name="Kanost M."/>
        </authorList>
    </citation>
    <scope>NUCLEOTIDE SEQUENCE</scope>
</reference>
<gene>
    <name evidence="1" type="ORF">O3G_MSEX012645</name>
</gene>
<accession>A0A922CVW0</accession>
<sequence>MTAAELGGRNFGSARRAGCRGCVFAVRVATGFALATTTHGVSSDVGAGGSGRGSGTGCVGGVDFPFFVFLEFRVSVSAGATLPFSLLGGRCRRSLRRRRRVRNGLRWCTRRPGDRSDNRRRGSGFELFPSPSPFLYSWPGWLWAPLSQIRLPRGVGCPRRRPSLHGPECASSPIRADSSLVWTLASTIAHISSVKGLLFASSSTTLRRSEAFSSSSSLTKVSRRALSSFAFFLSSSRQAIAADSGCSTYRVTMLITRLNAFCDVPFKLPDFFTLARPMCPHSIRSSEDGAVFVRIGPWEVAATLHGAVAPPVLHRSFSAPPPASNGCVPAAPS</sequence>
<evidence type="ECO:0000313" key="1">
    <source>
        <dbReference type="EMBL" id="KAG6461480.1"/>
    </source>
</evidence>
<proteinExistence type="predicted"/>
<name>A0A922CVW0_MANSE</name>
<keyword evidence="2" id="KW-1185">Reference proteome</keyword>
<protein>
    <submittedName>
        <fullName evidence="1">Uncharacterized protein</fullName>
    </submittedName>
</protein>